<evidence type="ECO:0000256" key="4">
    <source>
        <dbReference type="ARBA" id="ARBA00012142"/>
    </source>
</evidence>
<sequence>MINRRTKILATLGPSTDNPEVLKGILDAGVNVVRINFSHNNEKEHLERIAQIRKYEKENDSFIGILMDLQGPKIRISGFKDGSIELKKGDHFALDAELDESEGSQDSVGIAYKELPNDLNVGNTLLLDDGKIILEVQQIKGQKILTKVSQGGILSNNKGINLRGGGLSASALTEKDKQDIITAAKADADFVAISFPINADDVRETKRLLMDAGSNASVIAKIERAESLQEDVITEIIQESAGIMVARGDLGVEIGDPQLPAQQKRLILLARANDRFVITATQMLESMIMSPIPTRAEVFDVANAVLDGTDAVMLSAETAVGKHPVNAVKTMNDVCLEAEKSPTAKVSHHRLHENFEGIDETIALSSMYAANHLGARVVATLTQTGKTALWMSRISSNIAIFAMSDNYKTLKKVTIYRGVYPCYIDKTSADDWNDVNSHVIENLEDRAEVTNGDIVIVTKGMHKDKSGGTNLMKILRVGDGNY</sequence>
<dbReference type="SUPFAM" id="SSF50800">
    <property type="entry name" value="PK beta-barrel domain-like"/>
    <property type="match status" value="1"/>
</dbReference>
<dbReference type="PATRIC" id="fig|1125411.7.peg.1578"/>
<dbReference type="Proteomes" id="UP000068905">
    <property type="component" value="Chromosome"/>
</dbReference>
<evidence type="ECO:0000256" key="13">
    <source>
        <dbReference type="NCBIfam" id="TIGR01064"/>
    </source>
</evidence>
<dbReference type="Pfam" id="PF00224">
    <property type="entry name" value="PK"/>
    <property type="match status" value="1"/>
</dbReference>
<name>A0A0M4LEH1_9GAMM</name>
<dbReference type="GO" id="GO:0016301">
    <property type="term" value="F:kinase activity"/>
    <property type="evidence" value="ECO:0007669"/>
    <property type="project" value="UniProtKB-KW"/>
</dbReference>
<comment type="cofactor">
    <cofactor evidence="1">
        <name>K(+)</name>
        <dbReference type="ChEBI" id="CHEBI:29103"/>
    </cofactor>
</comment>
<evidence type="ECO:0000256" key="2">
    <source>
        <dbReference type="ARBA" id="ARBA00004997"/>
    </source>
</evidence>
<keyword evidence="10 14" id="KW-0460">Magnesium</keyword>
<dbReference type="NCBIfam" id="TIGR01064">
    <property type="entry name" value="pyruv_kin"/>
    <property type="match status" value="1"/>
</dbReference>
<dbReference type="PRINTS" id="PR01050">
    <property type="entry name" value="PYRUVTKNASE"/>
</dbReference>
<evidence type="ECO:0000256" key="8">
    <source>
        <dbReference type="ARBA" id="ARBA00022777"/>
    </source>
</evidence>
<evidence type="ECO:0000256" key="1">
    <source>
        <dbReference type="ARBA" id="ARBA00001958"/>
    </source>
</evidence>
<keyword evidence="12 17" id="KW-0670">Pyruvate</keyword>
<dbReference type="FunFam" id="2.40.33.10:FF:000001">
    <property type="entry name" value="Pyruvate kinase"/>
    <property type="match status" value="1"/>
</dbReference>
<evidence type="ECO:0000256" key="5">
    <source>
        <dbReference type="ARBA" id="ARBA00022679"/>
    </source>
</evidence>
<evidence type="ECO:0000256" key="12">
    <source>
        <dbReference type="ARBA" id="ARBA00023317"/>
    </source>
</evidence>
<evidence type="ECO:0000259" key="15">
    <source>
        <dbReference type="Pfam" id="PF00224"/>
    </source>
</evidence>
<comment type="similarity">
    <text evidence="3 14">Belongs to the pyruvate kinase family.</text>
</comment>
<dbReference type="GO" id="GO:0004743">
    <property type="term" value="F:pyruvate kinase activity"/>
    <property type="evidence" value="ECO:0007669"/>
    <property type="project" value="UniProtKB-UniRule"/>
</dbReference>
<evidence type="ECO:0000259" key="16">
    <source>
        <dbReference type="Pfam" id="PF02887"/>
    </source>
</evidence>
<dbReference type="SUPFAM" id="SSF51621">
    <property type="entry name" value="Phosphoenolpyruvate/pyruvate domain"/>
    <property type="match status" value="1"/>
</dbReference>
<keyword evidence="7" id="KW-0547">Nucleotide-binding</keyword>
<dbReference type="SUPFAM" id="SSF52935">
    <property type="entry name" value="PK C-terminal domain-like"/>
    <property type="match status" value="1"/>
</dbReference>
<dbReference type="NCBIfam" id="NF004978">
    <property type="entry name" value="PRK06354.1"/>
    <property type="match status" value="1"/>
</dbReference>
<feature type="domain" description="Pyruvate kinase C-terminal" evidence="16">
    <location>
        <begin position="360"/>
        <end position="475"/>
    </location>
</feature>
<comment type="catalytic activity">
    <reaction evidence="14">
        <text>pyruvate + ATP = phosphoenolpyruvate + ADP + H(+)</text>
        <dbReference type="Rhea" id="RHEA:18157"/>
        <dbReference type="ChEBI" id="CHEBI:15361"/>
        <dbReference type="ChEBI" id="CHEBI:15378"/>
        <dbReference type="ChEBI" id="CHEBI:30616"/>
        <dbReference type="ChEBI" id="CHEBI:58702"/>
        <dbReference type="ChEBI" id="CHEBI:456216"/>
        <dbReference type="EC" id="2.7.1.40"/>
    </reaction>
</comment>
<protein>
    <recommendedName>
        <fullName evidence="4 13">Pyruvate kinase</fullName>
        <ecNumber evidence="4 13">2.7.1.40</ecNumber>
    </recommendedName>
</protein>
<keyword evidence="5 14" id="KW-0808">Transferase</keyword>
<dbReference type="InterPro" id="IPR011037">
    <property type="entry name" value="Pyrv_Knase-like_insert_dom_sf"/>
</dbReference>
<dbReference type="InterPro" id="IPR015793">
    <property type="entry name" value="Pyrv_Knase_brl"/>
</dbReference>
<comment type="pathway">
    <text evidence="2 14">Carbohydrate degradation; glycolysis; pyruvate from D-glyceraldehyde 3-phosphate: step 5/5.</text>
</comment>
<reference evidence="17 18" key="1">
    <citation type="journal article" date="2015" name="Genome Announc.">
        <title>Genome Sequence of 'Candidatus Thioglobus singularis' Strain PS1, a Mixotroph from the SUP05 Clade of Marine Gammaproteobacteria.</title>
        <authorList>
            <person name="Marshall K.T."/>
            <person name="Morris R.M."/>
        </authorList>
    </citation>
    <scope>NUCLEOTIDE SEQUENCE [LARGE SCALE GENOMIC DNA]</scope>
    <source>
        <strain evidence="17 18">PS1</strain>
    </source>
</reference>
<dbReference type="InterPro" id="IPR018209">
    <property type="entry name" value="Pyrv_Knase_AS"/>
</dbReference>
<dbReference type="Gene3D" id="2.40.33.10">
    <property type="entry name" value="PK beta-barrel domain-like"/>
    <property type="match status" value="1"/>
</dbReference>
<keyword evidence="11 14" id="KW-0324">Glycolysis</keyword>
<dbReference type="InterPro" id="IPR015813">
    <property type="entry name" value="Pyrv/PenolPyrv_kinase-like_dom"/>
</dbReference>
<dbReference type="KEGG" id="tsn:W908_08025"/>
<dbReference type="UniPathway" id="UPA00109">
    <property type="reaction ID" value="UER00188"/>
</dbReference>
<dbReference type="PROSITE" id="PS00110">
    <property type="entry name" value="PYRUVATE_KINASE"/>
    <property type="match status" value="1"/>
</dbReference>
<organism evidence="17 18">
    <name type="scientific">Candidatus Pseudothioglobus singularis PS1</name>
    <dbReference type="NCBI Taxonomy" id="1125411"/>
    <lineage>
        <taxon>Bacteria</taxon>
        <taxon>Pseudomonadati</taxon>
        <taxon>Pseudomonadota</taxon>
        <taxon>Gammaproteobacteria</taxon>
        <taxon>Candidatus Pseudothioglobaceae</taxon>
        <taxon>Candidatus Pseudothioglobus</taxon>
    </lineage>
</organism>
<dbReference type="OrthoDB" id="9812123at2"/>
<dbReference type="AlphaFoldDB" id="A0A0M4LEH1"/>
<dbReference type="Pfam" id="PF02887">
    <property type="entry name" value="PK_C"/>
    <property type="match status" value="1"/>
</dbReference>
<dbReference type="InterPro" id="IPR001697">
    <property type="entry name" value="Pyr_Knase"/>
</dbReference>
<evidence type="ECO:0000256" key="3">
    <source>
        <dbReference type="ARBA" id="ARBA00008663"/>
    </source>
</evidence>
<dbReference type="InterPro" id="IPR015795">
    <property type="entry name" value="Pyrv_Knase_C"/>
</dbReference>
<evidence type="ECO:0000256" key="10">
    <source>
        <dbReference type="ARBA" id="ARBA00022842"/>
    </source>
</evidence>
<dbReference type="Gene3D" id="3.20.20.60">
    <property type="entry name" value="Phosphoenolpyruvate-binding domains"/>
    <property type="match status" value="1"/>
</dbReference>
<evidence type="ECO:0000256" key="9">
    <source>
        <dbReference type="ARBA" id="ARBA00022840"/>
    </source>
</evidence>
<dbReference type="GO" id="GO:0000287">
    <property type="term" value="F:magnesium ion binding"/>
    <property type="evidence" value="ECO:0007669"/>
    <property type="project" value="UniProtKB-UniRule"/>
</dbReference>
<evidence type="ECO:0000313" key="17">
    <source>
        <dbReference type="EMBL" id="ALE02469.1"/>
    </source>
</evidence>
<dbReference type="InterPro" id="IPR036918">
    <property type="entry name" value="Pyrv_Knase_C_sf"/>
</dbReference>
<evidence type="ECO:0000256" key="7">
    <source>
        <dbReference type="ARBA" id="ARBA00022741"/>
    </source>
</evidence>
<keyword evidence="8 14" id="KW-0418">Kinase</keyword>
<gene>
    <name evidence="17" type="ORF">W908_08025</name>
</gene>
<feature type="domain" description="Pyruvate kinase barrel" evidence="15">
    <location>
        <begin position="4"/>
        <end position="328"/>
    </location>
</feature>
<dbReference type="EC" id="2.7.1.40" evidence="4 13"/>
<dbReference type="GO" id="GO:0030955">
    <property type="term" value="F:potassium ion binding"/>
    <property type="evidence" value="ECO:0007669"/>
    <property type="project" value="UniProtKB-UniRule"/>
</dbReference>
<evidence type="ECO:0000256" key="11">
    <source>
        <dbReference type="ARBA" id="ARBA00023152"/>
    </source>
</evidence>
<evidence type="ECO:0000256" key="6">
    <source>
        <dbReference type="ARBA" id="ARBA00022723"/>
    </source>
</evidence>
<evidence type="ECO:0000313" key="18">
    <source>
        <dbReference type="Proteomes" id="UP000068905"/>
    </source>
</evidence>
<dbReference type="PANTHER" id="PTHR11817">
    <property type="entry name" value="PYRUVATE KINASE"/>
    <property type="match status" value="1"/>
</dbReference>
<keyword evidence="9" id="KW-0067">ATP-binding</keyword>
<dbReference type="InterPro" id="IPR040442">
    <property type="entry name" value="Pyrv_kinase-like_dom_sf"/>
</dbReference>
<evidence type="ECO:0000256" key="14">
    <source>
        <dbReference type="RuleBase" id="RU000504"/>
    </source>
</evidence>
<dbReference type="RefSeq" id="WP_053820648.1">
    <property type="nucleotide sequence ID" value="NZ_CP006911.1"/>
</dbReference>
<dbReference type="InterPro" id="IPR015806">
    <property type="entry name" value="Pyrv_Knase_insert_dom_sf"/>
</dbReference>
<keyword evidence="6" id="KW-0479">Metal-binding</keyword>
<dbReference type="EMBL" id="CP006911">
    <property type="protein sequence ID" value="ALE02469.1"/>
    <property type="molecule type" value="Genomic_DNA"/>
</dbReference>
<dbReference type="STRING" id="1125411.W908_08025"/>
<keyword evidence="18" id="KW-1185">Reference proteome</keyword>
<proteinExistence type="inferred from homology"/>
<dbReference type="Gene3D" id="3.40.1380.20">
    <property type="entry name" value="Pyruvate kinase, C-terminal domain"/>
    <property type="match status" value="1"/>
</dbReference>
<dbReference type="GO" id="GO:0005524">
    <property type="term" value="F:ATP binding"/>
    <property type="evidence" value="ECO:0007669"/>
    <property type="project" value="UniProtKB-KW"/>
</dbReference>
<dbReference type="NCBIfam" id="NF004491">
    <property type="entry name" value="PRK05826.1"/>
    <property type="match status" value="1"/>
</dbReference>
<accession>A0A0M4LEH1</accession>